<organism evidence="10 11">
    <name type="scientific">Puccinia striiformis f. sp. tritici PST-78</name>
    <dbReference type="NCBI Taxonomy" id="1165861"/>
    <lineage>
        <taxon>Eukaryota</taxon>
        <taxon>Fungi</taxon>
        <taxon>Dikarya</taxon>
        <taxon>Basidiomycota</taxon>
        <taxon>Pucciniomycotina</taxon>
        <taxon>Pucciniomycetes</taxon>
        <taxon>Pucciniales</taxon>
        <taxon>Pucciniaceae</taxon>
        <taxon>Puccinia</taxon>
    </lineage>
</organism>
<dbReference type="GO" id="GO:0008179">
    <property type="term" value="F:adenylate cyclase binding"/>
    <property type="evidence" value="ECO:0007669"/>
    <property type="project" value="TreeGrafter"/>
</dbReference>
<evidence type="ECO:0000259" key="9">
    <source>
        <dbReference type="PROSITE" id="PS51329"/>
    </source>
</evidence>
<dbReference type="Gene3D" id="2.160.20.70">
    <property type="match status" value="1"/>
</dbReference>
<evidence type="ECO:0000256" key="7">
    <source>
        <dbReference type="RuleBase" id="RU000647"/>
    </source>
</evidence>
<dbReference type="FunFam" id="1.25.40.330:FF:000001">
    <property type="entry name" value="Adenylyl cyclase-associated protein"/>
    <property type="match status" value="1"/>
</dbReference>
<dbReference type="PROSITE" id="PS51329">
    <property type="entry name" value="C_CAP_COFACTOR_C"/>
    <property type="match status" value="1"/>
</dbReference>
<dbReference type="InterPro" id="IPR001837">
    <property type="entry name" value="Adenylate_cyclase-assoc_CAP"/>
</dbReference>
<evidence type="ECO:0000256" key="8">
    <source>
        <dbReference type="SAM" id="MobiDB-lite"/>
    </source>
</evidence>
<dbReference type="Pfam" id="PF08603">
    <property type="entry name" value="CAP_C"/>
    <property type="match status" value="1"/>
</dbReference>
<comment type="function">
    <text evidence="5">The N-terminal domain binds to adenylyl cyclase, thereby enabling adenylyl cyclase to be activated by upstream regulatory signals, such as Ras. The C-terminal domain is required for normal cellular morphology and growth control.</text>
</comment>
<dbReference type="InterPro" id="IPR036223">
    <property type="entry name" value="CAP_C_sf"/>
</dbReference>
<comment type="subcellular location">
    <subcellularLocation>
        <location evidence="1">Cell membrane</location>
        <topology evidence="1">Peripheral membrane protein</topology>
    </subcellularLocation>
</comment>
<dbReference type="FunFam" id="2.160.20.70:FF:000001">
    <property type="entry name" value="Adenylyl cyclase-associated protein"/>
    <property type="match status" value="1"/>
</dbReference>
<evidence type="ECO:0000313" key="10">
    <source>
        <dbReference type="EMBL" id="KNF02086.1"/>
    </source>
</evidence>
<feature type="region of interest" description="Disordered" evidence="8">
    <location>
        <begin position="43"/>
        <end position="62"/>
    </location>
</feature>
<protein>
    <recommendedName>
        <fullName evidence="6 7">Adenylyl cyclase-associated protein</fullName>
    </recommendedName>
</protein>
<evidence type="ECO:0000313" key="11">
    <source>
        <dbReference type="Proteomes" id="UP000054564"/>
    </source>
</evidence>
<comment type="similarity">
    <text evidence="2 7">Belongs to the CAP family.</text>
</comment>
<dbReference type="GO" id="GO:0019933">
    <property type="term" value="P:cAMP-mediated signaling"/>
    <property type="evidence" value="ECO:0007669"/>
    <property type="project" value="TreeGrafter"/>
</dbReference>
<dbReference type="SMART" id="SM00673">
    <property type="entry name" value="CARP"/>
    <property type="match status" value="2"/>
</dbReference>
<dbReference type="InterPro" id="IPR013912">
    <property type="entry name" value="Adenylate_cyclase-assoc_CAP_C"/>
</dbReference>
<proteinExistence type="inferred from homology"/>
<sequence>MANGIPTQGVGSLFTLIKRLEAATSRLEDIAIAQTTAGGSAMTAENSAAGGQASFQEAPTETPPSLKAYDELIAGPLQKYLSLSKEVGGTAQEQAQNVEAAFNAQRTFLLITSSCQNPGSAKGFMELLQPTSEPLNRVVEIKDGNRSDQRLYNGLTAISEGISALGWVAVDSKPGPMVAEAKDSAQFWVNRVLKDCKETEPKLVEWAKSFVIVLEELRKYIMQYHTTCLVWNPKGEDALSFAKRLATKGETSTGVPQLAGSPPSYPPPPPPPPPMASGASSGAGMDAVFSSLNQGEKITSGLRKVDSSQMTHKNPDLRGSAPAEVTVSPSSSIKRPAKPPKPSSFQKKPAKTELVGNKWNIEYHEGQTPIVIEETQINQVVNIFGCKNTTIQIKGKVNGITVVSSTKTSLLFDSVVSSLCITSSPSFTVQVVGKCPTIMIDATDGGQVYLSKDSLDVEILTAKTSALNVSLPSGDEEGVFVEKSLPEQLKTFIKDGKLVTTVFEHTG</sequence>
<dbReference type="AlphaFoldDB" id="A0A0L0VS34"/>
<dbReference type="OrthoDB" id="77251at2759"/>
<dbReference type="STRING" id="1165861.A0A0L0VS34"/>
<evidence type="ECO:0000256" key="3">
    <source>
        <dbReference type="ARBA" id="ARBA00022475"/>
    </source>
</evidence>
<dbReference type="InterPro" id="IPR036222">
    <property type="entry name" value="CAP_N_sf"/>
</dbReference>
<evidence type="ECO:0000256" key="4">
    <source>
        <dbReference type="ARBA" id="ARBA00023136"/>
    </source>
</evidence>
<dbReference type="PANTHER" id="PTHR10652:SF0">
    <property type="entry name" value="ADENYLYL CYCLASE-ASSOCIATED PROTEIN"/>
    <property type="match status" value="1"/>
</dbReference>
<feature type="region of interest" description="Disordered" evidence="8">
    <location>
        <begin position="250"/>
        <end position="286"/>
    </location>
</feature>
<accession>A0A0L0VS34</accession>
<dbReference type="InterPro" id="IPR006599">
    <property type="entry name" value="CARP_motif"/>
</dbReference>
<name>A0A0L0VS34_9BASI</name>
<feature type="region of interest" description="Disordered" evidence="8">
    <location>
        <begin position="301"/>
        <end position="351"/>
    </location>
</feature>
<dbReference type="Proteomes" id="UP000054564">
    <property type="component" value="Unassembled WGS sequence"/>
</dbReference>
<evidence type="ECO:0000256" key="5">
    <source>
        <dbReference type="ARBA" id="ARBA00054756"/>
    </source>
</evidence>
<dbReference type="InterPro" id="IPR053950">
    <property type="entry name" value="CAP_N"/>
</dbReference>
<dbReference type="InterPro" id="IPR013992">
    <property type="entry name" value="Adenylate_cyclase-assoc_CAP_N"/>
</dbReference>
<dbReference type="EMBL" id="AJIL01000025">
    <property type="protein sequence ID" value="KNF02086.1"/>
    <property type="molecule type" value="Genomic_DNA"/>
</dbReference>
<reference evidence="11" key="1">
    <citation type="submission" date="2014-03" db="EMBL/GenBank/DDBJ databases">
        <title>The Genome Sequence of Puccinia striiformis f. sp. tritici PST-78.</title>
        <authorList>
            <consortium name="The Broad Institute Genome Sequencing Platform"/>
            <person name="Cuomo C."/>
            <person name="Hulbert S."/>
            <person name="Chen X."/>
            <person name="Walker B."/>
            <person name="Young S.K."/>
            <person name="Zeng Q."/>
            <person name="Gargeya S."/>
            <person name="Fitzgerald M."/>
            <person name="Haas B."/>
            <person name="Abouelleil A."/>
            <person name="Alvarado L."/>
            <person name="Arachchi H.M."/>
            <person name="Berlin A.M."/>
            <person name="Chapman S.B."/>
            <person name="Goldberg J."/>
            <person name="Griggs A."/>
            <person name="Gujja S."/>
            <person name="Hansen M."/>
            <person name="Howarth C."/>
            <person name="Imamovic A."/>
            <person name="Larimer J."/>
            <person name="McCowan C."/>
            <person name="Montmayeur A."/>
            <person name="Murphy C."/>
            <person name="Neiman D."/>
            <person name="Pearson M."/>
            <person name="Priest M."/>
            <person name="Roberts A."/>
            <person name="Saif S."/>
            <person name="Shea T."/>
            <person name="Sisk P."/>
            <person name="Sykes S."/>
            <person name="Wortman J."/>
            <person name="Nusbaum C."/>
            <person name="Birren B."/>
        </authorList>
    </citation>
    <scope>NUCLEOTIDE SEQUENCE [LARGE SCALE GENOMIC DNA]</scope>
    <source>
        <strain evidence="11">race PST-78</strain>
    </source>
</reference>
<feature type="compositionally biased region" description="Pro residues" evidence="8">
    <location>
        <begin position="263"/>
        <end position="275"/>
    </location>
</feature>
<dbReference type="Gene3D" id="1.25.40.330">
    <property type="entry name" value="Adenylate cyclase-associated CAP, N-terminal domain"/>
    <property type="match status" value="1"/>
</dbReference>
<dbReference type="PROSITE" id="PS01088">
    <property type="entry name" value="CAP_1"/>
    <property type="match status" value="1"/>
</dbReference>
<dbReference type="SUPFAM" id="SSF69340">
    <property type="entry name" value="C-terminal domain of adenylylcyclase associated protein"/>
    <property type="match status" value="1"/>
</dbReference>
<dbReference type="Pfam" id="PF01213">
    <property type="entry name" value="CAP_N-CM"/>
    <property type="match status" value="1"/>
</dbReference>
<dbReference type="InterPro" id="IPR018106">
    <property type="entry name" value="CAP_CS_N"/>
</dbReference>
<dbReference type="SUPFAM" id="SSF101278">
    <property type="entry name" value="N-terminal domain of adenylylcyclase associated protein, CAP"/>
    <property type="match status" value="1"/>
</dbReference>
<keyword evidence="3" id="KW-1003">Cell membrane</keyword>
<dbReference type="GO" id="GO:0007015">
    <property type="term" value="P:actin filament organization"/>
    <property type="evidence" value="ECO:0007669"/>
    <property type="project" value="TreeGrafter"/>
</dbReference>
<keyword evidence="4" id="KW-0472">Membrane</keyword>
<dbReference type="GO" id="GO:0005886">
    <property type="term" value="C:plasma membrane"/>
    <property type="evidence" value="ECO:0007669"/>
    <property type="project" value="UniProtKB-SubCell"/>
</dbReference>
<feature type="domain" description="C-CAP/cofactor C-like" evidence="9">
    <location>
        <begin position="349"/>
        <end position="487"/>
    </location>
</feature>
<dbReference type="PANTHER" id="PTHR10652">
    <property type="entry name" value="ADENYLYL CYCLASE-ASSOCIATED PROTEIN"/>
    <property type="match status" value="1"/>
</dbReference>
<gene>
    <name evidence="10" type="ORF">PSTG_04584</name>
</gene>
<evidence type="ECO:0000256" key="6">
    <source>
        <dbReference type="ARBA" id="ARBA00072052"/>
    </source>
</evidence>
<dbReference type="InterPro" id="IPR016098">
    <property type="entry name" value="CAP/MinC_C"/>
</dbReference>
<evidence type="ECO:0000256" key="1">
    <source>
        <dbReference type="ARBA" id="ARBA00004202"/>
    </source>
</evidence>
<comment type="caution">
    <text evidence="10">The sequence shown here is derived from an EMBL/GenBank/DDBJ whole genome shotgun (WGS) entry which is preliminary data.</text>
</comment>
<dbReference type="GO" id="GO:0003779">
    <property type="term" value="F:actin binding"/>
    <property type="evidence" value="ECO:0007669"/>
    <property type="project" value="InterPro"/>
</dbReference>
<evidence type="ECO:0000256" key="2">
    <source>
        <dbReference type="ARBA" id="ARBA00007659"/>
    </source>
</evidence>
<keyword evidence="11" id="KW-1185">Reference proteome</keyword>
<dbReference type="Pfam" id="PF21938">
    <property type="entry name" value="CAP_N"/>
    <property type="match status" value="1"/>
</dbReference>
<dbReference type="GO" id="GO:0005737">
    <property type="term" value="C:cytoplasm"/>
    <property type="evidence" value="ECO:0007669"/>
    <property type="project" value="TreeGrafter"/>
</dbReference>
<dbReference type="InterPro" id="IPR017901">
    <property type="entry name" value="C-CAP_CF_C-like"/>
</dbReference>